<accession>R7RU61</accession>
<dbReference type="eggNOG" id="COG0511">
    <property type="taxonomic scope" value="Bacteria"/>
</dbReference>
<dbReference type="Pfam" id="PF00364">
    <property type="entry name" value="Biotin_lipoyl"/>
    <property type="match status" value="1"/>
</dbReference>
<dbReference type="PROSITE" id="PS50968">
    <property type="entry name" value="BIOTINYL_LIPOYL"/>
    <property type="match status" value="1"/>
</dbReference>
<reference evidence="5" key="1">
    <citation type="submission" date="2013-03" db="EMBL/GenBank/DDBJ databases">
        <title>Draft genome sequence of the hydrogen-ethanol-producing anaerobic alkalithermophilic Caloramator celere.</title>
        <authorList>
            <person name="Ciranna A."/>
            <person name="Larjo A."/>
            <person name="Kivisto A."/>
            <person name="Santala V."/>
            <person name="Roos C."/>
            <person name="Karp M."/>
        </authorList>
    </citation>
    <scope>NUCLEOTIDE SEQUENCE [LARGE SCALE GENOMIC DNA]</scope>
    <source>
        <strain evidence="5">DSM 8682</strain>
    </source>
</reference>
<dbReference type="InterPro" id="IPR000089">
    <property type="entry name" value="Biotin_lipoyl"/>
</dbReference>
<gene>
    <name evidence="5" type="ORF">TCEL_01044</name>
</gene>
<dbReference type="CDD" id="cd06850">
    <property type="entry name" value="biotinyl_domain"/>
    <property type="match status" value="1"/>
</dbReference>
<dbReference type="HOGENOM" id="CLU_016733_3_0_9"/>
<dbReference type="FunFam" id="2.40.50.100:FF:000003">
    <property type="entry name" value="Acetyl-CoA carboxylase biotin carboxyl carrier protein"/>
    <property type="match status" value="1"/>
</dbReference>
<dbReference type="PANTHER" id="PTHR45266:SF3">
    <property type="entry name" value="OXALOACETATE DECARBOXYLASE ALPHA CHAIN"/>
    <property type="match status" value="1"/>
</dbReference>
<keyword evidence="3" id="KW-0444">Lipid biosynthesis</keyword>
<name>R7RU61_9CLOT</name>
<dbReference type="NCBIfam" id="TIGR00531">
    <property type="entry name" value="BCCP"/>
    <property type="match status" value="1"/>
</dbReference>
<dbReference type="PRINTS" id="PR01071">
    <property type="entry name" value="ACOABIOTINCC"/>
</dbReference>
<keyword evidence="3" id="KW-0443">Lipid metabolism</keyword>
<keyword evidence="2 3" id="KW-0092">Biotin</keyword>
<dbReference type="InterPro" id="IPR050709">
    <property type="entry name" value="Biotin_Carboxyl_Carrier/Decarb"/>
</dbReference>
<evidence type="ECO:0000313" key="5">
    <source>
        <dbReference type="EMBL" id="CDF58825.1"/>
    </source>
</evidence>
<proteinExistence type="predicted"/>
<organism evidence="5 6">
    <name type="scientific">Thermobrachium celere DSM 8682</name>
    <dbReference type="NCBI Taxonomy" id="941824"/>
    <lineage>
        <taxon>Bacteria</taxon>
        <taxon>Bacillati</taxon>
        <taxon>Bacillota</taxon>
        <taxon>Clostridia</taxon>
        <taxon>Eubacteriales</taxon>
        <taxon>Clostridiaceae</taxon>
        <taxon>Thermobrachium</taxon>
    </lineage>
</organism>
<keyword evidence="3" id="KW-0275">Fatty acid biosynthesis</keyword>
<comment type="pathway">
    <text evidence="3">Lipid metabolism; fatty acid biosynthesis.</text>
</comment>
<evidence type="ECO:0000256" key="2">
    <source>
        <dbReference type="ARBA" id="ARBA00023267"/>
    </source>
</evidence>
<dbReference type="InterPro" id="IPR011053">
    <property type="entry name" value="Single_hybrid_motif"/>
</dbReference>
<protein>
    <recommendedName>
        <fullName evidence="1 3">Biotin carboxyl carrier protein of acetyl-CoA carboxylase</fullName>
    </recommendedName>
</protein>
<dbReference type="GO" id="GO:0009317">
    <property type="term" value="C:acetyl-CoA carboxylase complex"/>
    <property type="evidence" value="ECO:0007669"/>
    <property type="project" value="InterPro"/>
</dbReference>
<evidence type="ECO:0000313" key="6">
    <source>
        <dbReference type="Proteomes" id="UP000014923"/>
    </source>
</evidence>
<evidence type="ECO:0000256" key="3">
    <source>
        <dbReference type="RuleBase" id="RU364072"/>
    </source>
</evidence>
<keyword evidence="6" id="KW-1185">Reference proteome</keyword>
<dbReference type="UniPathway" id="UPA00094"/>
<dbReference type="GO" id="GO:0003989">
    <property type="term" value="F:acetyl-CoA carboxylase activity"/>
    <property type="evidence" value="ECO:0007669"/>
    <property type="project" value="InterPro"/>
</dbReference>
<sequence>MPAYYLRNGKVDIMDTKKLQELIECVSNSNLTYFEFEESGTKIVMKKECEGFVIKEVPRLEKAITLDKVEEKREESVEATKPQDIRDEIVVKSPMVGTFYSAPSPDSEPFVKIGQRVKKGDILCIIEAMKIMNEIEAEVDGVIAAVCVQNGQMVEYGQALFRIQKDGE</sequence>
<evidence type="ECO:0000256" key="1">
    <source>
        <dbReference type="ARBA" id="ARBA00017562"/>
    </source>
</evidence>
<dbReference type="InterPro" id="IPR001249">
    <property type="entry name" value="AcCoA_biotinCC"/>
</dbReference>
<dbReference type="GO" id="GO:0006633">
    <property type="term" value="P:fatty acid biosynthetic process"/>
    <property type="evidence" value="ECO:0007669"/>
    <property type="project" value="UniProtKB-UniPathway"/>
</dbReference>
<dbReference type="PANTHER" id="PTHR45266">
    <property type="entry name" value="OXALOACETATE DECARBOXYLASE ALPHA CHAIN"/>
    <property type="match status" value="1"/>
</dbReference>
<evidence type="ECO:0000259" key="4">
    <source>
        <dbReference type="PROSITE" id="PS50968"/>
    </source>
</evidence>
<dbReference type="AlphaFoldDB" id="R7RU61"/>
<comment type="caution">
    <text evidence="5">The sequence shown here is derived from an EMBL/GenBank/DDBJ whole genome shotgun (WGS) entry which is preliminary data.</text>
</comment>
<comment type="function">
    <text evidence="3">This protein is a component of the acetyl coenzyme A carboxylase complex; first, biotin carboxylase catalyzes the carboxylation of the carrier protein and then the transcarboxylase transfers the carboxyl group to form malonyl-CoA.</text>
</comment>
<dbReference type="Gene3D" id="2.40.50.100">
    <property type="match status" value="1"/>
</dbReference>
<feature type="domain" description="Lipoyl-binding" evidence="4">
    <location>
        <begin position="88"/>
        <end position="164"/>
    </location>
</feature>
<keyword evidence="3" id="KW-0276">Fatty acid metabolism</keyword>
<dbReference type="EMBL" id="CAVN010000101">
    <property type="protein sequence ID" value="CDF58825.1"/>
    <property type="molecule type" value="Genomic_DNA"/>
</dbReference>
<dbReference type="Proteomes" id="UP000014923">
    <property type="component" value="Unassembled WGS sequence"/>
</dbReference>
<dbReference type="SUPFAM" id="SSF51230">
    <property type="entry name" value="Single hybrid motif"/>
    <property type="match status" value="1"/>
</dbReference>